<feature type="non-terminal residue" evidence="2">
    <location>
        <position position="228"/>
    </location>
</feature>
<dbReference type="AlphaFoldDB" id="A0A8J7NM51"/>
<dbReference type="GO" id="GO:0008757">
    <property type="term" value="F:S-adenosylmethionine-dependent methyltransferase activity"/>
    <property type="evidence" value="ECO:0007669"/>
    <property type="project" value="InterPro"/>
</dbReference>
<dbReference type="Proteomes" id="UP000736164">
    <property type="component" value="Unassembled WGS sequence"/>
</dbReference>
<keyword evidence="3" id="KW-1185">Reference proteome</keyword>
<comment type="caution">
    <text evidence="2">The sequence shown here is derived from an EMBL/GenBank/DDBJ whole genome shotgun (WGS) entry which is preliminary data.</text>
</comment>
<name>A0A8J7NM51_ATRSP</name>
<evidence type="ECO:0000259" key="1">
    <source>
        <dbReference type="Pfam" id="PF08241"/>
    </source>
</evidence>
<evidence type="ECO:0000313" key="3">
    <source>
        <dbReference type="Proteomes" id="UP000736164"/>
    </source>
</evidence>
<feature type="non-terminal residue" evidence="2">
    <location>
        <position position="1"/>
    </location>
</feature>
<sequence>MAVPGDAIGNLKKINSLQGLEERLEFYKTWAPHHEKDIQPMEYRAPYFLAETVAGLFEEGQQGDQRGWLLVLDAACGTGLVADEMFKFGFRQFHGVDACLPMMEVAERKGRYQKLIHGLLGNGTASLESSVYDIVVAVGAFQGGGVPWSAVPELLGALKPGGVLCFTLRGDSADFRQRSLSELQDFLDQGLLEQVTERHIPKFQRPIWEESPEEEYIPGIVCVFRKSL</sequence>
<accession>A0A8J7NM51</accession>
<protein>
    <submittedName>
        <fullName evidence="2">MET27 protein</fullName>
    </submittedName>
</protein>
<dbReference type="Pfam" id="PF08241">
    <property type="entry name" value="Methyltransf_11"/>
    <property type="match status" value="1"/>
</dbReference>
<organism evidence="2 3">
    <name type="scientific">Atractosteus spatula</name>
    <name type="common">Alligator gar</name>
    <name type="synonym">Lepisosteus spatula</name>
    <dbReference type="NCBI Taxonomy" id="7917"/>
    <lineage>
        <taxon>Eukaryota</taxon>
        <taxon>Metazoa</taxon>
        <taxon>Chordata</taxon>
        <taxon>Craniata</taxon>
        <taxon>Vertebrata</taxon>
        <taxon>Euteleostomi</taxon>
        <taxon>Actinopterygii</taxon>
        <taxon>Neopterygii</taxon>
        <taxon>Holostei</taxon>
        <taxon>Semionotiformes</taxon>
        <taxon>Lepisosteidae</taxon>
        <taxon>Atractosteus</taxon>
    </lineage>
</organism>
<evidence type="ECO:0000313" key="2">
    <source>
        <dbReference type="EMBL" id="MBN3315962.1"/>
    </source>
</evidence>
<reference evidence="2" key="1">
    <citation type="journal article" date="2021" name="Cell">
        <title>Tracing the genetic footprints of vertebrate landing in non-teleost ray-finned fishes.</title>
        <authorList>
            <person name="Bi X."/>
            <person name="Wang K."/>
            <person name="Yang L."/>
            <person name="Pan H."/>
            <person name="Jiang H."/>
            <person name="Wei Q."/>
            <person name="Fang M."/>
            <person name="Yu H."/>
            <person name="Zhu C."/>
            <person name="Cai Y."/>
            <person name="He Y."/>
            <person name="Gan X."/>
            <person name="Zeng H."/>
            <person name="Yu D."/>
            <person name="Zhu Y."/>
            <person name="Jiang H."/>
            <person name="Qiu Q."/>
            <person name="Yang H."/>
            <person name="Zhang Y.E."/>
            <person name="Wang W."/>
            <person name="Zhu M."/>
            <person name="He S."/>
            <person name="Zhang G."/>
        </authorList>
    </citation>
    <scope>NUCLEOTIDE SEQUENCE</scope>
    <source>
        <strain evidence="2">Allg_001</strain>
    </source>
</reference>
<feature type="domain" description="Methyltransferase type 11" evidence="1">
    <location>
        <begin position="72"/>
        <end position="166"/>
    </location>
</feature>
<dbReference type="SUPFAM" id="SSF53335">
    <property type="entry name" value="S-adenosyl-L-methionine-dependent methyltransferases"/>
    <property type="match status" value="1"/>
</dbReference>
<dbReference type="Gene3D" id="3.40.50.150">
    <property type="entry name" value="Vaccinia Virus protein VP39"/>
    <property type="match status" value="1"/>
</dbReference>
<dbReference type="InterPro" id="IPR029063">
    <property type="entry name" value="SAM-dependent_MTases_sf"/>
</dbReference>
<proteinExistence type="predicted"/>
<dbReference type="CDD" id="cd02440">
    <property type="entry name" value="AdoMet_MTases"/>
    <property type="match status" value="1"/>
</dbReference>
<dbReference type="EMBL" id="JAAWVO010025916">
    <property type="protein sequence ID" value="MBN3315962.1"/>
    <property type="molecule type" value="Genomic_DNA"/>
</dbReference>
<gene>
    <name evidence="2" type="primary">Mettl27_1</name>
    <name evidence="2" type="ORF">GTO95_0001773</name>
</gene>
<dbReference type="InterPro" id="IPR013216">
    <property type="entry name" value="Methyltransf_11"/>
</dbReference>